<reference evidence="1 2" key="1">
    <citation type="journal article" date="2022" name="Hortic Res">
        <title>A haplotype resolved chromosomal level avocado genome allows analysis of novel avocado genes.</title>
        <authorList>
            <person name="Nath O."/>
            <person name="Fletcher S.J."/>
            <person name="Hayward A."/>
            <person name="Shaw L.M."/>
            <person name="Masouleh A.K."/>
            <person name="Furtado A."/>
            <person name="Henry R.J."/>
            <person name="Mitter N."/>
        </authorList>
    </citation>
    <scope>NUCLEOTIDE SEQUENCE [LARGE SCALE GENOMIC DNA]</scope>
    <source>
        <strain evidence="2">cv. Hass</strain>
    </source>
</reference>
<evidence type="ECO:0000313" key="1">
    <source>
        <dbReference type="EMBL" id="KAJ8649408.1"/>
    </source>
</evidence>
<protein>
    <submittedName>
        <fullName evidence="1">Uncharacterized protein</fullName>
    </submittedName>
</protein>
<proteinExistence type="predicted"/>
<sequence length="100" mass="12015">MDNDANWEYTRHFVLFINGCFSQLGWDDPTHWPTIPHACPKQDNKDDCGVFVMAYAEHLVFGRPMQFTQNDMWFYRQKIVHDIYYKQWENSGFLESLTDD</sequence>
<organism evidence="1 2">
    <name type="scientific">Persea americana</name>
    <name type="common">Avocado</name>
    <dbReference type="NCBI Taxonomy" id="3435"/>
    <lineage>
        <taxon>Eukaryota</taxon>
        <taxon>Viridiplantae</taxon>
        <taxon>Streptophyta</taxon>
        <taxon>Embryophyta</taxon>
        <taxon>Tracheophyta</taxon>
        <taxon>Spermatophyta</taxon>
        <taxon>Magnoliopsida</taxon>
        <taxon>Magnoliidae</taxon>
        <taxon>Laurales</taxon>
        <taxon>Lauraceae</taxon>
        <taxon>Persea</taxon>
    </lineage>
</organism>
<dbReference type="Proteomes" id="UP001234297">
    <property type="component" value="Chromosome 1"/>
</dbReference>
<dbReference type="EMBL" id="CM056809">
    <property type="protein sequence ID" value="KAJ8649408.1"/>
    <property type="molecule type" value="Genomic_DNA"/>
</dbReference>
<gene>
    <name evidence="1" type="ORF">MRB53_002431</name>
</gene>
<name>A0ACC2MVE8_PERAE</name>
<accession>A0ACC2MVE8</accession>
<evidence type="ECO:0000313" key="2">
    <source>
        <dbReference type="Proteomes" id="UP001234297"/>
    </source>
</evidence>
<keyword evidence="2" id="KW-1185">Reference proteome</keyword>
<comment type="caution">
    <text evidence="1">The sequence shown here is derived from an EMBL/GenBank/DDBJ whole genome shotgun (WGS) entry which is preliminary data.</text>
</comment>